<evidence type="ECO:0000256" key="1">
    <source>
        <dbReference type="SAM" id="MobiDB-lite"/>
    </source>
</evidence>
<feature type="region of interest" description="Disordered" evidence="1">
    <location>
        <begin position="300"/>
        <end position="361"/>
    </location>
</feature>
<feature type="region of interest" description="Disordered" evidence="1">
    <location>
        <begin position="224"/>
        <end position="260"/>
    </location>
</feature>
<protein>
    <submittedName>
        <fullName evidence="2">Uncharacterized protein</fullName>
    </submittedName>
</protein>
<feature type="compositionally biased region" description="Acidic residues" evidence="1">
    <location>
        <begin position="341"/>
        <end position="356"/>
    </location>
</feature>
<dbReference type="Proteomes" id="UP001432146">
    <property type="component" value="Unassembled WGS sequence"/>
</dbReference>
<gene>
    <name evidence="2" type="ORF">QLX08_003626</name>
</gene>
<feature type="region of interest" description="Disordered" evidence="1">
    <location>
        <begin position="45"/>
        <end position="196"/>
    </location>
</feature>
<evidence type="ECO:0000313" key="3">
    <source>
        <dbReference type="Proteomes" id="UP001432146"/>
    </source>
</evidence>
<accession>A0AAW1A607</accession>
<keyword evidence="3" id="KW-1185">Reference proteome</keyword>
<organism evidence="2 3">
    <name type="scientific">Tetragonisca angustula</name>
    <dbReference type="NCBI Taxonomy" id="166442"/>
    <lineage>
        <taxon>Eukaryota</taxon>
        <taxon>Metazoa</taxon>
        <taxon>Ecdysozoa</taxon>
        <taxon>Arthropoda</taxon>
        <taxon>Hexapoda</taxon>
        <taxon>Insecta</taxon>
        <taxon>Pterygota</taxon>
        <taxon>Neoptera</taxon>
        <taxon>Endopterygota</taxon>
        <taxon>Hymenoptera</taxon>
        <taxon>Apocrita</taxon>
        <taxon>Aculeata</taxon>
        <taxon>Apoidea</taxon>
        <taxon>Anthophila</taxon>
        <taxon>Apidae</taxon>
        <taxon>Tetragonisca</taxon>
    </lineage>
</organism>
<sequence length="457" mass="50180">MMGCRPAAKWKVVEGCGRGQLEAASSSPRYNDVIIELPSETTIVQKRVDRGSSGAAATDDEEEEEELAKGRGAAKLRMQRLRSTFKRSRTPTGAEMKSQSSLEVPKQVRSASFDEIQLEAKRQDDVRDARSTRTTSSSSSSCSPARSQDSSRGRRSATLRVPQLQSGQRSKSFDVAERGYGGGGSSSSQQSLGSIRRPETPTIQVSGCYHCACVEEYKSLYLSRDEDDPSSREDLDDEADDADDTSEDEDFELLDRSEGSPEIRVTLTTFTEKEPDVVAEAAVVPEIVPEMVHDDMSDISQARGGLFPGRERRRSIASPKLARQEALTSYPAELPTLVSSTEDEEKPDDEDDEEEASHEVGSSKCKFVVRDIFLTVPELKRDRAASVDSCFNNKNGHGEDADTLAVPQQSIRSKSVDIVLPTEAQTRYTALLPGTEARPPRGWVRLVNGASLLFRNT</sequence>
<reference evidence="2 3" key="1">
    <citation type="submission" date="2024-05" db="EMBL/GenBank/DDBJ databases">
        <title>The nuclear and mitochondrial genome assemblies of Tetragonisca angustula (Apidae: Meliponini), a tiny yet remarkable pollinator in the Neotropics.</title>
        <authorList>
            <person name="Ferrari R."/>
            <person name="Ricardo P.C."/>
            <person name="Dias F.C."/>
            <person name="Araujo N.S."/>
            <person name="Soares D.O."/>
            <person name="Zhou Q.-S."/>
            <person name="Zhu C.-D."/>
            <person name="Coutinho L."/>
            <person name="Airas M.C."/>
            <person name="Batista T.M."/>
        </authorList>
    </citation>
    <scope>NUCLEOTIDE SEQUENCE [LARGE SCALE GENOMIC DNA]</scope>
    <source>
        <strain evidence="2">ASF017062</strain>
        <tissue evidence="2">Abdomen</tissue>
    </source>
</reference>
<name>A0AAW1A607_9HYME</name>
<proteinExistence type="predicted"/>
<feature type="compositionally biased region" description="Basic residues" evidence="1">
    <location>
        <begin position="72"/>
        <end position="89"/>
    </location>
</feature>
<feature type="compositionally biased region" description="Acidic residues" evidence="1">
    <location>
        <begin position="234"/>
        <end position="252"/>
    </location>
</feature>
<evidence type="ECO:0000313" key="2">
    <source>
        <dbReference type="EMBL" id="KAK9305389.1"/>
    </source>
</evidence>
<dbReference type="EMBL" id="JAWNGG020000052">
    <property type="protein sequence ID" value="KAK9305389.1"/>
    <property type="molecule type" value="Genomic_DNA"/>
</dbReference>
<comment type="caution">
    <text evidence="2">The sequence shown here is derived from an EMBL/GenBank/DDBJ whole genome shotgun (WGS) entry which is preliminary data.</text>
</comment>
<feature type="compositionally biased region" description="Basic and acidic residues" evidence="1">
    <location>
        <begin position="118"/>
        <end position="131"/>
    </location>
</feature>
<dbReference type="AlphaFoldDB" id="A0AAW1A607"/>
<feature type="compositionally biased region" description="Low complexity" evidence="1">
    <location>
        <begin position="132"/>
        <end position="150"/>
    </location>
</feature>